<comment type="caution">
    <text evidence="1">The sequence shown here is derived from an EMBL/GenBank/DDBJ whole genome shotgun (WGS) entry which is preliminary data.</text>
</comment>
<reference evidence="1 2" key="1">
    <citation type="journal article" date="2012" name="Genome Biol.">
        <title>Genome and low-iron response of an oceanic diatom adapted to chronic iron limitation.</title>
        <authorList>
            <person name="Lommer M."/>
            <person name="Specht M."/>
            <person name="Roy A.S."/>
            <person name="Kraemer L."/>
            <person name="Andreson R."/>
            <person name="Gutowska M.A."/>
            <person name="Wolf J."/>
            <person name="Bergner S.V."/>
            <person name="Schilhabel M.B."/>
            <person name="Klostermeier U.C."/>
            <person name="Beiko R.G."/>
            <person name="Rosenstiel P."/>
            <person name="Hippler M."/>
            <person name="Laroche J."/>
        </authorList>
    </citation>
    <scope>NUCLEOTIDE SEQUENCE [LARGE SCALE GENOMIC DNA]</scope>
    <source>
        <strain evidence="1 2">CCMP1005</strain>
    </source>
</reference>
<protein>
    <submittedName>
        <fullName evidence="1">Uncharacterized protein</fullName>
    </submittedName>
</protein>
<organism evidence="1 2">
    <name type="scientific">Thalassiosira oceanica</name>
    <name type="common">Marine diatom</name>
    <dbReference type="NCBI Taxonomy" id="159749"/>
    <lineage>
        <taxon>Eukaryota</taxon>
        <taxon>Sar</taxon>
        <taxon>Stramenopiles</taxon>
        <taxon>Ochrophyta</taxon>
        <taxon>Bacillariophyta</taxon>
        <taxon>Coscinodiscophyceae</taxon>
        <taxon>Thalassiosirophycidae</taxon>
        <taxon>Thalassiosirales</taxon>
        <taxon>Thalassiosiraceae</taxon>
        <taxon>Thalassiosira</taxon>
    </lineage>
</organism>
<keyword evidence="2" id="KW-1185">Reference proteome</keyword>
<dbReference type="Proteomes" id="UP000266841">
    <property type="component" value="Unassembled WGS sequence"/>
</dbReference>
<proteinExistence type="predicted"/>
<gene>
    <name evidence="1" type="ORF">THAOC_18367</name>
</gene>
<evidence type="ECO:0000313" key="2">
    <source>
        <dbReference type="Proteomes" id="UP000266841"/>
    </source>
</evidence>
<accession>K0S8I5</accession>
<evidence type="ECO:0000313" key="1">
    <source>
        <dbReference type="EMBL" id="EJK61189.1"/>
    </source>
</evidence>
<dbReference type="EMBL" id="AGNL01020318">
    <property type="protein sequence ID" value="EJK61189.1"/>
    <property type="molecule type" value="Genomic_DNA"/>
</dbReference>
<dbReference type="AlphaFoldDB" id="K0S8I5"/>
<sequence length="170" mass="17921">MAADGGEVGDIVSSCNDDGYRACVGIAADKGHVGKLEHSCNDGDDGLAAGEGHVGTVKECCNSNSEICVGVNSDTELFEKDPTCEIPSLMEKALDLVNEDGPTKEEYSQAVLCNVRTLLEIALVDVQVVAYTVDRALSQLGCSATPGDSDLCVTLLEIKHLVMDEVKDEL</sequence>
<name>K0S8I5_THAOC</name>